<organism evidence="2 3">
    <name type="scientific">Eiseniibacteriota bacterium</name>
    <dbReference type="NCBI Taxonomy" id="2212470"/>
    <lineage>
        <taxon>Bacteria</taxon>
        <taxon>Candidatus Eiseniibacteriota</taxon>
    </lineage>
</organism>
<name>A0A538S7I9_UNCEI</name>
<protein>
    <submittedName>
        <fullName evidence="2">DUF72 domain-containing protein</fullName>
    </submittedName>
</protein>
<dbReference type="PANTHER" id="PTHR30348:SF13">
    <property type="entry name" value="UPF0759 PROTEIN YUNF"/>
    <property type="match status" value="1"/>
</dbReference>
<dbReference type="Gene3D" id="3.20.20.410">
    <property type="entry name" value="Protein of unknown function UPF0759"/>
    <property type="match status" value="1"/>
</dbReference>
<dbReference type="Pfam" id="PF01904">
    <property type="entry name" value="DUF72"/>
    <property type="match status" value="1"/>
</dbReference>
<accession>A0A538S7I9</accession>
<dbReference type="EMBL" id="VBOR01000114">
    <property type="protein sequence ID" value="TMQ47353.1"/>
    <property type="molecule type" value="Genomic_DNA"/>
</dbReference>
<gene>
    <name evidence="2" type="ORF">E6K71_10155</name>
</gene>
<dbReference type="SUPFAM" id="SSF117396">
    <property type="entry name" value="TM1631-like"/>
    <property type="match status" value="2"/>
</dbReference>
<evidence type="ECO:0000313" key="3">
    <source>
        <dbReference type="Proteomes" id="UP000316292"/>
    </source>
</evidence>
<dbReference type="Proteomes" id="UP000316292">
    <property type="component" value="Unassembled WGS sequence"/>
</dbReference>
<sequence length="315" mass="35734">MILLGTSGFSFPDWDGVFYPPGLERTRQFDYYVRQFGSVEINSTYYRVPPPSTMATLERKSPPGFEFIVKANQEMTHKQSYSPELYEAFHAAMAPLARARKLGGVLAQFPQAFHRSDNTERFLVEFQERMEGIPLFVEFRHNSWMHEDVFDFLEKKSLGYVSVDEPDLPGLLPRVARATGPLAYVRFHGRNKRNWYLRDEGAADRASEGVRGRGAPGMRGAGMAADRPVRGTKSPGAAGATSPSRDRRLLRYDYLYSESELKEWADKIRELNQKTQKTFVFFNNCHAGHAATGAKLMRRLLELPEPAVAEQTGLL</sequence>
<dbReference type="AlphaFoldDB" id="A0A538S7I9"/>
<proteinExistence type="predicted"/>
<evidence type="ECO:0000256" key="1">
    <source>
        <dbReference type="SAM" id="MobiDB-lite"/>
    </source>
</evidence>
<evidence type="ECO:0000313" key="2">
    <source>
        <dbReference type="EMBL" id="TMQ47353.1"/>
    </source>
</evidence>
<comment type="caution">
    <text evidence="2">The sequence shown here is derived from an EMBL/GenBank/DDBJ whole genome shotgun (WGS) entry which is preliminary data.</text>
</comment>
<reference evidence="2 3" key="1">
    <citation type="journal article" date="2019" name="Nat. Microbiol.">
        <title>Mediterranean grassland soil C-N compound turnover is dependent on rainfall and depth, and is mediated by genomically divergent microorganisms.</title>
        <authorList>
            <person name="Diamond S."/>
            <person name="Andeer P.F."/>
            <person name="Li Z."/>
            <person name="Crits-Christoph A."/>
            <person name="Burstein D."/>
            <person name="Anantharaman K."/>
            <person name="Lane K.R."/>
            <person name="Thomas B.C."/>
            <person name="Pan C."/>
            <person name="Northen T.R."/>
            <person name="Banfield J.F."/>
        </authorList>
    </citation>
    <scope>NUCLEOTIDE SEQUENCE [LARGE SCALE GENOMIC DNA]</scope>
    <source>
        <strain evidence="2">WS_1</strain>
    </source>
</reference>
<dbReference type="PANTHER" id="PTHR30348">
    <property type="entry name" value="UNCHARACTERIZED PROTEIN YECE"/>
    <property type="match status" value="1"/>
</dbReference>
<dbReference type="InterPro" id="IPR002763">
    <property type="entry name" value="DUF72"/>
</dbReference>
<feature type="region of interest" description="Disordered" evidence="1">
    <location>
        <begin position="207"/>
        <end position="244"/>
    </location>
</feature>
<dbReference type="InterPro" id="IPR036520">
    <property type="entry name" value="UPF0759_sf"/>
</dbReference>